<gene>
    <name evidence="3" type="ORF">GP486_001275</name>
</gene>
<sequence length="551" mass="59498">MATKTNPNYWGIVDMGSNGIRFSVTDLSPPTTRILPTVFQDRAAISLYDAQHPANSTTKQPIPADTISLVVASLSRFCITCSDLGVPSHQVRILATAATRDAINSAEFRDKIRKVTGWTVEMLSEQEEGRIGAMGIASSFESVRGLVMDLGGGSTQMTWMIAENGRVETAAKAVSLPYGAAALSKRLEDARANDTVAALRDEISTAYRQAYESLSVPENLAQGDDGQFGLYLSGGGFRGWGYLLLSQHRVEPYPVPIINGFRVDREDFVDVTAMVSVAESKENVFRISKRRAKQAPSVGFLVGIISETIPKIREVRFCQGGVREGALYSSIPPEIRALPPLSTATAPYAPHSAKLLLSLLISSLPTPYPAAFTSDVLTSTTNLLYHHAPIPKEGRASAGLNCTTTGILASAHGVSHENRALLSLILCSRWGSSVADPSLLHRLQQLVGAELSWWCKYIGYVAALIGDVYPAGVLDAIAPPRILLQAKIKSEDATGKSRVTLKVKVRTRLGDPATAALVVQKSIEDLSTPGKKKEWVREWGMKVNVVAKNDL</sequence>
<evidence type="ECO:0000313" key="3">
    <source>
        <dbReference type="EMBL" id="KAH0565331.1"/>
    </source>
</evidence>
<keyword evidence="4" id="KW-1185">Reference proteome</keyword>
<feature type="domain" description="RTG2 C-terminal" evidence="2">
    <location>
        <begin position="340"/>
        <end position="548"/>
    </location>
</feature>
<dbReference type="AlphaFoldDB" id="A0A9P8LH58"/>
<proteinExistence type="predicted"/>
<evidence type="ECO:0000259" key="2">
    <source>
        <dbReference type="Pfam" id="PF23566"/>
    </source>
</evidence>
<comment type="caution">
    <text evidence="3">The sequence shown here is derived from an EMBL/GenBank/DDBJ whole genome shotgun (WGS) entry which is preliminary data.</text>
</comment>
<dbReference type="FunFam" id="3.30.420.40:FF:000191">
    <property type="entry name" value="Retrograde regulation protein 2"/>
    <property type="match status" value="1"/>
</dbReference>
<feature type="domain" description="Ppx/GppA phosphatase N-terminal" evidence="1">
    <location>
        <begin position="35"/>
        <end position="332"/>
    </location>
</feature>
<dbReference type="PANTHER" id="PTHR30005:SF0">
    <property type="entry name" value="RETROGRADE REGULATION PROTEIN 2"/>
    <property type="match status" value="1"/>
</dbReference>
<evidence type="ECO:0000259" key="1">
    <source>
        <dbReference type="Pfam" id="PF02541"/>
    </source>
</evidence>
<evidence type="ECO:0000313" key="4">
    <source>
        <dbReference type="Proteomes" id="UP000750711"/>
    </source>
</evidence>
<dbReference type="InterPro" id="IPR043129">
    <property type="entry name" value="ATPase_NBD"/>
</dbReference>
<dbReference type="Proteomes" id="UP000750711">
    <property type="component" value="Unassembled WGS sequence"/>
</dbReference>
<dbReference type="SUPFAM" id="SSF53067">
    <property type="entry name" value="Actin-like ATPase domain"/>
    <property type="match status" value="2"/>
</dbReference>
<protein>
    <recommendedName>
        <fullName evidence="5">Ppx/GppA phosphatase domain-containing protein</fullName>
    </recommendedName>
</protein>
<organism evidence="3 4">
    <name type="scientific">Trichoglossum hirsutum</name>
    <dbReference type="NCBI Taxonomy" id="265104"/>
    <lineage>
        <taxon>Eukaryota</taxon>
        <taxon>Fungi</taxon>
        <taxon>Dikarya</taxon>
        <taxon>Ascomycota</taxon>
        <taxon>Pezizomycotina</taxon>
        <taxon>Geoglossomycetes</taxon>
        <taxon>Geoglossales</taxon>
        <taxon>Geoglossaceae</taxon>
        <taxon>Trichoglossum</taxon>
    </lineage>
</organism>
<dbReference type="PANTHER" id="PTHR30005">
    <property type="entry name" value="EXOPOLYPHOSPHATASE"/>
    <property type="match status" value="1"/>
</dbReference>
<dbReference type="Gene3D" id="3.30.420.150">
    <property type="entry name" value="Exopolyphosphatase. Domain 2"/>
    <property type="match status" value="1"/>
</dbReference>
<dbReference type="Gene3D" id="3.30.420.40">
    <property type="match status" value="1"/>
</dbReference>
<reference evidence="3" key="1">
    <citation type="submission" date="2021-03" db="EMBL/GenBank/DDBJ databases">
        <title>Comparative genomics and phylogenomic investigation of the class Geoglossomycetes provide insights into ecological specialization and systematics.</title>
        <authorList>
            <person name="Melie T."/>
            <person name="Pirro S."/>
            <person name="Miller A.N."/>
            <person name="Quandt A."/>
        </authorList>
    </citation>
    <scope>NUCLEOTIDE SEQUENCE</scope>
    <source>
        <strain evidence="3">CAQ_001_2017</strain>
    </source>
</reference>
<dbReference type="InterPro" id="IPR057512">
    <property type="entry name" value="RTG2_C"/>
</dbReference>
<accession>A0A9P8LH58</accession>
<dbReference type="Pfam" id="PF23566">
    <property type="entry name" value="RTG2_C"/>
    <property type="match status" value="1"/>
</dbReference>
<dbReference type="Pfam" id="PF02541">
    <property type="entry name" value="Ppx-GppA"/>
    <property type="match status" value="1"/>
</dbReference>
<dbReference type="GO" id="GO:0006357">
    <property type="term" value="P:regulation of transcription by RNA polymerase II"/>
    <property type="evidence" value="ECO:0007669"/>
    <property type="project" value="TreeGrafter"/>
</dbReference>
<dbReference type="InterPro" id="IPR050273">
    <property type="entry name" value="GppA/Ppx_hydrolase"/>
</dbReference>
<dbReference type="EMBL" id="JAGHQM010000107">
    <property type="protein sequence ID" value="KAH0565331.1"/>
    <property type="molecule type" value="Genomic_DNA"/>
</dbReference>
<name>A0A9P8LH58_9PEZI</name>
<evidence type="ECO:0008006" key="5">
    <source>
        <dbReference type="Google" id="ProtNLM"/>
    </source>
</evidence>
<dbReference type="InterPro" id="IPR003695">
    <property type="entry name" value="Ppx_GppA_N"/>
</dbReference>
<dbReference type="Gene3D" id="1.10.3210.10">
    <property type="entry name" value="Hypothetical protein af1432"/>
    <property type="match status" value="1"/>
</dbReference>